<dbReference type="Ensembl" id="ENSEBUT00000023811.1">
    <property type="protein sequence ID" value="ENSEBUP00000023235.1"/>
    <property type="gene ID" value="ENSEBUG00000014307.1"/>
</dbReference>
<organism evidence="1 2">
    <name type="scientific">Eptatretus burgeri</name>
    <name type="common">Inshore hagfish</name>
    <dbReference type="NCBI Taxonomy" id="7764"/>
    <lineage>
        <taxon>Eukaryota</taxon>
        <taxon>Metazoa</taxon>
        <taxon>Chordata</taxon>
        <taxon>Craniata</taxon>
        <taxon>Vertebrata</taxon>
        <taxon>Cyclostomata</taxon>
        <taxon>Myxini</taxon>
        <taxon>Myxiniformes</taxon>
        <taxon>Myxinidae</taxon>
        <taxon>Eptatretinae</taxon>
        <taxon>Eptatretus</taxon>
    </lineage>
</organism>
<dbReference type="AlphaFoldDB" id="A0A8C4R091"/>
<sequence length="53" mass="6256">MDAPVNGVPSDLFPFVLRFLRENRFSEAAAAFVKKTNLFYINRVFLWEPYNFP</sequence>
<reference evidence="1" key="1">
    <citation type="submission" date="2025-08" db="UniProtKB">
        <authorList>
            <consortium name="Ensembl"/>
        </authorList>
    </citation>
    <scope>IDENTIFICATION</scope>
</reference>
<evidence type="ECO:0000313" key="1">
    <source>
        <dbReference type="Ensembl" id="ENSEBUP00000023235.1"/>
    </source>
</evidence>
<evidence type="ECO:0008006" key="3">
    <source>
        <dbReference type="Google" id="ProtNLM"/>
    </source>
</evidence>
<protein>
    <recommendedName>
        <fullName evidence="3">LisH domain-containing protein</fullName>
    </recommendedName>
</protein>
<evidence type="ECO:0000313" key="2">
    <source>
        <dbReference type="Proteomes" id="UP000694388"/>
    </source>
</evidence>
<dbReference type="Proteomes" id="UP000694388">
    <property type="component" value="Unplaced"/>
</dbReference>
<proteinExistence type="predicted"/>
<accession>A0A8C4R091</accession>
<keyword evidence="2" id="KW-1185">Reference proteome</keyword>
<dbReference type="InterPro" id="IPR006594">
    <property type="entry name" value="LisH"/>
</dbReference>
<dbReference type="PROSITE" id="PS50896">
    <property type="entry name" value="LISH"/>
    <property type="match status" value="1"/>
</dbReference>
<name>A0A8C4R091_EPTBU</name>
<reference evidence="1" key="2">
    <citation type="submission" date="2025-09" db="UniProtKB">
        <authorList>
            <consortium name="Ensembl"/>
        </authorList>
    </citation>
    <scope>IDENTIFICATION</scope>
</reference>